<sequence>MDSICWSPSKSRVFSLGRAYSFILSRSDPDVVTPFGVGTSFWMTWKVHLPPKFSPLGPSCFVEVTRERQVLVLLSVIIMVGG</sequence>
<reference evidence="1 2" key="1">
    <citation type="submission" date="2019-07" db="EMBL/GenBank/DDBJ databases">
        <title>WGS assembly of Gossypium tomentosum.</title>
        <authorList>
            <person name="Chen Z.J."/>
            <person name="Sreedasyam A."/>
            <person name="Ando A."/>
            <person name="Song Q."/>
            <person name="De L."/>
            <person name="Hulse-Kemp A."/>
            <person name="Ding M."/>
            <person name="Ye W."/>
            <person name="Kirkbride R."/>
            <person name="Jenkins J."/>
            <person name="Plott C."/>
            <person name="Lovell J."/>
            <person name="Lin Y.-M."/>
            <person name="Vaughn R."/>
            <person name="Liu B."/>
            <person name="Li W."/>
            <person name="Simpson S."/>
            <person name="Scheffler B."/>
            <person name="Saski C."/>
            <person name="Grover C."/>
            <person name="Hu G."/>
            <person name="Conover J."/>
            <person name="Carlson J."/>
            <person name="Shu S."/>
            <person name="Boston L."/>
            <person name="Williams M."/>
            <person name="Peterson D."/>
            <person name="Mcgee K."/>
            <person name="Jones D."/>
            <person name="Wendel J."/>
            <person name="Stelly D."/>
            <person name="Grimwood J."/>
            <person name="Schmutz J."/>
        </authorList>
    </citation>
    <scope>NUCLEOTIDE SEQUENCE [LARGE SCALE GENOMIC DNA]</scope>
    <source>
        <strain evidence="1">7179.01</strain>
    </source>
</reference>
<dbReference type="Proteomes" id="UP000322667">
    <property type="component" value="Chromosome A05"/>
</dbReference>
<protein>
    <submittedName>
        <fullName evidence="1">Uncharacterized protein</fullName>
    </submittedName>
</protein>
<keyword evidence="2" id="KW-1185">Reference proteome</keyword>
<evidence type="ECO:0000313" key="2">
    <source>
        <dbReference type="Proteomes" id="UP000322667"/>
    </source>
</evidence>
<evidence type="ECO:0000313" key="1">
    <source>
        <dbReference type="EMBL" id="TYI26949.1"/>
    </source>
</evidence>
<proteinExistence type="predicted"/>
<accession>A0A5D2QF39</accession>
<dbReference type="AlphaFoldDB" id="A0A5D2QF39"/>
<dbReference type="EMBL" id="CM017614">
    <property type="protein sequence ID" value="TYI26949.1"/>
    <property type="molecule type" value="Genomic_DNA"/>
</dbReference>
<gene>
    <name evidence="1" type="ORF">ES332_A05G145900v1</name>
</gene>
<organism evidence="1 2">
    <name type="scientific">Gossypium tomentosum</name>
    <name type="common">Hawaiian cotton</name>
    <name type="synonym">Gossypium sandvicense</name>
    <dbReference type="NCBI Taxonomy" id="34277"/>
    <lineage>
        <taxon>Eukaryota</taxon>
        <taxon>Viridiplantae</taxon>
        <taxon>Streptophyta</taxon>
        <taxon>Embryophyta</taxon>
        <taxon>Tracheophyta</taxon>
        <taxon>Spermatophyta</taxon>
        <taxon>Magnoliopsida</taxon>
        <taxon>eudicotyledons</taxon>
        <taxon>Gunneridae</taxon>
        <taxon>Pentapetalae</taxon>
        <taxon>rosids</taxon>
        <taxon>malvids</taxon>
        <taxon>Malvales</taxon>
        <taxon>Malvaceae</taxon>
        <taxon>Malvoideae</taxon>
        <taxon>Gossypium</taxon>
    </lineage>
</organism>
<name>A0A5D2QF39_GOSTO</name>